<dbReference type="InterPro" id="IPR029056">
    <property type="entry name" value="Ribokinase-like"/>
</dbReference>
<protein>
    <recommendedName>
        <fullName evidence="2">hydroxymethylpyrimidine kinase</fullName>
        <ecNumber evidence="2">2.7.1.49</ecNumber>
    </recommendedName>
</protein>
<dbReference type="GO" id="GO:0008902">
    <property type="term" value="F:hydroxymethylpyrimidine kinase activity"/>
    <property type="evidence" value="ECO:0007669"/>
    <property type="project" value="UniProtKB-EC"/>
</dbReference>
<gene>
    <name evidence="4" type="primary">thiD</name>
    <name evidence="4" type="ORF">LDJ79_23590</name>
</gene>
<dbReference type="InterPro" id="IPR013749">
    <property type="entry name" value="PM/HMP-P_kinase-1"/>
</dbReference>
<evidence type="ECO:0000313" key="5">
    <source>
        <dbReference type="Proteomes" id="UP001199044"/>
    </source>
</evidence>
<evidence type="ECO:0000259" key="3">
    <source>
        <dbReference type="Pfam" id="PF08543"/>
    </source>
</evidence>
<proteinExistence type="predicted"/>
<keyword evidence="5" id="KW-1185">Reference proteome</keyword>
<dbReference type="CDD" id="cd01169">
    <property type="entry name" value="HMPP_kinase"/>
    <property type="match status" value="1"/>
</dbReference>
<evidence type="ECO:0000256" key="2">
    <source>
        <dbReference type="ARBA" id="ARBA00012135"/>
    </source>
</evidence>
<dbReference type="PANTHER" id="PTHR20858">
    <property type="entry name" value="PHOSPHOMETHYLPYRIMIDINE KINASE"/>
    <property type="match status" value="1"/>
</dbReference>
<comment type="caution">
    <text evidence="4">The sequence shown here is derived from an EMBL/GenBank/DDBJ whole genome shotgun (WGS) entry which is preliminary data.</text>
</comment>
<organism evidence="4 5">
    <name type="scientific">Vibrio tritonius</name>
    <dbReference type="NCBI Taxonomy" id="1435069"/>
    <lineage>
        <taxon>Bacteria</taxon>
        <taxon>Pseudomonadati</taxon>
        <taxon>Pseudomonadota</taxon>
        <taxon>Gammaproteobacteria</taxon>
        <taxon>Vibrionales</taxon>
        <taxon>Vibrionaceae</taxon>
        <taxon>Vibrio</taxon>
    </lineage>
</organism>
<keyword evidence="4" id="KW-0808">Transferase</keyword>
<dbReference type="SUPFAM" id="SSF53613">
    <property type="entry name" value="Ribokinase-like"/>
    <property type="match status" value="1"/>
</dbReference>
<keyword evidence="4" id="KW-0418">Kinase</keyword>
<dbReference type="EMBL" id="JAIWIU010000259">
    <property type="protein sequence ID" value="MCA2019111.1"/>
    <property type="molecule type" value="Genomic_DNA"/>
</dbReference>
<evidence type="ECO:0000256" key="1">
    <source>
        <dbReference type="ARBA" id="ARBA00004948"/>
    </source>
</evidence>
<comment type="pathway">
    <text evidence="1">Cofactor biosynthesis; thiamine diphosphate biosynthesis.</text>
</comment>
<dbReference type="EC" id="2.7.1.49" evidence="2"/>
<dbReference type="Proteomes" id="UP001199044">
    <property type="component" value="Unassembled WGS sequence"/>
</dbReference>
<name>A0ABS7YTV6_9VIBR</name>
<accession>A0ABS7YTV6</accession>
<dbReference type="GO" id="GO:0008972">
    <property type="term" value="F:phosphomethylpyrimidine kinase activity"/>
    <property type="evidence" value="ECO:0007669"/>
    <property type="project" value="UniProtKB-EC"/>
</dbReference>
<dbReference type="NCBIfam" id="TIGR00097">
    <property type="entry name" value="HMP-P_kinase"/>
    <property type="match status" value="1"/>
</dbReference>
<evidence type="ECO:0000313" key="4">
    <source>
        <dbReference type="EMBL" id="MCA2019111.1"/>
    </source>
</evidence>
<dbReference type="Gene3D" id="3.40.1190.20">
    <property type="match status" value="1"/>
</dbReference>
<dbReference type="RefSeq" id="WP_225252337.1">
    <property type="nucleotide sequence ID" value="NZ_JAIWIU010000259.1"/>
</dbReference>
<dbReference type="InterPro" id="IPR004399">
    <property type="entry name" value="HMP/HMP-P_kinase_dom"/>
</dbReference>
<sequence>MNSKTDISSLSTSSHLPNILTIAGSDSGGGAGIQADIKAISANGGFACSVITAVTAQNSCGVTDIHPIPPANVAAQLDAVLSDIHIDAIKIGMLPNVAIIEAVAAKLKQYAIQHVVVDPVMVATSGDRLVSTDAIDTLCQTLFPFASLVTPNFYEAAIMVNQPFHYTNVAHLRSALARFDYPVLLKGGHSDDPHQAKDYLINHNNITTFNGPRIATHNTHGTGCTLSSAIATQLALGSTLEQAIATAKDYLTQALHQSHRLQVGQGHGPVHHFYALDSAQMASTNIAEAL</sequence>
<feature type="domain" description="Pyridoxamine kinase/Phosphomethylpyrimidine kinase" evidence="3">
    <location>
        <begin position="26"/>
        <end position="271"/>
    </location>
</feature>
<dbReference type="PANTHER" id="PTHR20858:SF17">
    <property type="entry name" value="HYDROXYMETHYLPYRIMIDINE_PHOSPHOMETHYLPYRIMIDINE KINASE THI20-RELATED"/>
    <property type="match status" value="1"/>
</dbReference>
<dbReference type="Pfam" id="PF08543">
    <property type="entry name" value="Phos_pyr_kin"/>
    <property type="match status" value="1"/>
</dbReference>
<reference evidence="5" key="1">
    <citation type="submission" date="2023-07" db="EMBL/GenBank/DDBJ databases">
        <title>Molecular identification of indigenous halophilic bacteria isolated from red sea cost, biodegradation of synthetic dyes and assessment of degraded metabolite toxicity.</title>
        <authorList>
            <person name="Chaieb K."/>
            <person name="Altayb H.N."/>
        </authorList>
    </citation>
    <scope>NUCLEOTIDE SEQUENCE [LARGE SCALE GENOMIC DNA]</scope>
    <source>
        <strain evidence="5">K20</strain>
    </source>
</reference>